<keyword evidence="2" id="KW-1185">Reference proteome</keyword>
<evidence type="ECO:0008006" key="3">
    <source>
        <dbReference type="Google" id="ProtNLM"/>
    </source>
</evidence>
<dbReference type="InParanoid" id="A0A0D0D2M2"/>
<accession>A0A0D0D2M2</accession>
<dbReference type="Proteomes" id="UP000054538">
    <property type="component" value="Unassembled WGS sequence"/>
</dbReference>
<dbReference type="EMBL" id="KN826836">
    <property type="protein sequence ID" value="KIK77781.1"/>
    <property type="molecule type" value="Genomic_DNA"/>
</dbReference>
<sequence length="267" mass="29225">MNLMGDEMQPHVIGPMPVLDFLDMFLPKSEINNYTEVVFADSSFKNTIAASGKLAAYNPFIRGMAVFSPSLHFMDSHAKPDAMNCSEFTFHVAPDVCVYSSPDVSGSDVSQLNVHVEFKWDADHNPFSPLVANSTDKSKVTFLCNSAKAKDTLGQITAYAAAQLGPQYNAHAFSILVVGMSACLLRWDREGVVMTDEISYNEQSELTEFFSHYSQATAGIHGVNTTVTLADKAEATSVREVLKLPPTTCMFKTAVQTIDDDSNLTKL</sequence>
<protein>
    <recommendedName>
        <fullName evidence="3">Fungal-type protein kinase domain-containing protein</fullName>
    </recommendedName>
</protein>
<dbReference type="HOGENOM" id="CLU_006410_2_1_1"/>
<organism evidence="1 2">
    <name type="scientific">Paxillus rubicundulus Ve08.2h10</name>
    <dbReference type="NCBI Taxonomy" id="930991"/>
    <lineage>
        <taxon>Eukaryota</taxon>
        <taxon>Fungi</taxon>
        <taxon>Dikarya</taxon>
        <taxon>Basidiomycota</taxon>
        <taxon>Agaricomycotina</taxon>
        <taxon>Agaricomycetes</taxon>
        <taxon>Agaricomycetidae</taxon>
        <taxon>Boletales</taxon>
        <taxon>Paxilineae</taxon>
        <taxon>Paxillaceae</taxon>
        <taxon>Paxillus</taxon>
    </lineage>
</organism>
<evidence type="ECO:0000313" key="2">
    <source>
        <dbReference type="Proteomes" id="UP000054538"/>
    </source>
</evidence>
<gene>
    <name evidence="1" type="ORF">PAXRUDRAFT_17270</name>
</gene>
<evidence type="ECO:0000313" key="1">
    <source>
        <dbReference type="EMBL" id="KIK77781.1"/>
    </source>
</evidence>
<reference evidence="2" key="2">
    <citation type="submission" date="2015-01" db="EMBL/GenBank/DDBJ databases">
        <title>Evolutionary Origins and Diversification of the Mycorrhizal Mutualists.</title>
        <authorList>
            <consortium name="DOE Joint Genome Institute"/>
            <consortium name="Mycorrhizal Genomics Consortium"/>
            <person name="Kohler A."/>
            <person name="Kuo A."/>
            <person name="Nagy L.G."/>
            <person name="Floudas D."/>
            <person name="Copeland A."/>
            <person name="Barry K.W."/>
            <person name="Cichocki N."/>
            <person name="Veneault-Fourrey C."/>
            <person name="LaButti K."/>
            <person name="Lindquist E.A."/>
            <person name="Lipzen A."/>
            <person name="Lundell T."/>
            <person name="Morin E."/>
            <person name="Murat C."/>
            <person name="Riley R."/>
            <person name="Ohm R."/>
            <person name="Sun H."/>
            <person name="Tunlid A."/>
            <person name="Henrissat B."/>
            <person name="Grigoriev I.V."/>
            <person name="Hibbett D.S."/>
            <person name="Martin F."/>
        </authorList>
    </citation>
    <scope>NUCLEOTIDE SEQUENCE [LARGE SCALE GENOMIC DNA]</scope>
    <source>
        <strain evidence="2">Ve08.2h10</strain>
    </source>
</reference>
<dbReference type="AlphaFoldDB" id="A0A0D0D2M2"/>
<dbReference type="OrthoDB" id="2739948at2759"/>
<proteinExistence type="predicted"/>
<name>A0A0D0D2M2_9AGAM</name>
<reference evidence="1 2" key="1">
    <citation type="submission" date="2014-04" db="EMBL/GenBank/DDBJ databases">
        <authorList>
            <consortium name="DOE Joint Genome Institute"/>
            <person name="Kuo A."/>
            <person name="Kohler A."/>
            <person name="Jargeat P."/>
            <person name="Nagy L.G."/>
            <person name="Floudas D."/>
            <person name="Copeland A."/>
            <person name="Barry K.W."/>
            <person name="Cichocki N."/>
            <person name="Veneault-Fourrey C."/>
            <person name="LaButti K."/>
            <person name="Lindquist E.A."/>
            <person name="Lipzen A."/>
            <person name="Lundell T."/>
            <person name="Morin E."/>
            <person name="Murat C."/>
            <person name="Sun H."/>
            <person name="Tunlid A."/>
            <person name="Henrissat B."/>
            <person name="Grigoriev I.V."/>
            <person name="Hibbett D.S."/>
            <person name="Martin F."/>
            <person name="Nordberg H.P."/>
            <person name="Cantor M.N."/>
            <person name="Hua S.X."/>
        </authorList>
    </citation>
    <scope>NUCLEOTIDE SEQUENCE [LARGE SCALE GENOMIC DNA]</scope>
    <source>
        <strain evidence="1 2">Ve08.2h10</strain>
    </source>
</reference>